<evidence type="ECO:0000313" key="5">
    <source>
        <dbReference type="Proteomes" id="UP001140293"/>
    </source>
</evidence>
<keyword evidence="1 3" id="KW-0732">Signal</keyword>
<keyword evidence="5" id="KW-1185">Reference proteome</keyword>
<sequence>MTRSTKTAALVVATALALGAATACGSEDKTNTATTSASTSASASAAASSSAAPSSAPQGPDVTVADYLRDNGISQTLVKRGEPGTPQLNLPIPPGWRDLGADAPEDAWGAIVLDGPAATDPPAVIARMARLSGGEPDAAEILKLAPNALRNQPGYQGSEGQPAELGGFQATAVAGTVQKDGAAMFVARKTVVIPGQDGMYLLALDAQGTEDQQAAITDAMSVIDAETTIEP</sequence>
<dbReference type="Proteomes" id="UP001140293">
    <property type="component" value="Unassembled WGS sequence"/>
</dbReference>
<protein>
    <submittedName>
        <fullName evidence="4">LpqN/LpqT family lipoprotein</fullName>
    </submittedName>
</protein>
<feature type="chain" id="PRO_5040765658" evidence="3">
    <location>
        <begin position="24"/>
        <end position="231"/>
    </location>
</feature>
<evidence type="ECO:0000256" key="3">
    <source>
        <dbReference type="SAM" id="SignalP"/>
    </source>
</evidence>
<keyword evidence="4" id="KW-0449">Lipoprotein</keyword>
<evidence type="ECO:0000256" key="2">
    <source>
        <dbReference type="SAM" id="MobiDB-lite"/>
    </source>
</evidence>
<dbReference type="Gene3D" id="3.40.1000.10">
    <property type="entry name" value="Mog1/PsbP, alpha/beta/alpha sandwich"/>
    <property type="match status" value="1"/>
</dbReference>
<reference evidence="4" key="2">
    <citation type="journal article" date="2022" name="BMC Genomics">
        <title>Comparative genome analysis of mycobacteria focusing on tRNA and non-coding RNA.</title>
        <authorList>
            <person name="Behra P.R.K."/>
            <person name="Pettersson B.M.F."/>
            <person name="Ramesh M."/>
            <person name="Das S."/>
            <person name="Dasgupta S."/>
            <person name="Kirsebom L.A."/>
        </authorList>
    </citation>
    <scope>NUCLEOTIDE SEQUENCE</scope>
    <source>
        <strain evidence="4">DSM 44615</strain>
    </source>
</reference>
<dbReference type="AlphaFoldDB" id="A0A9X2YLV4"/>
<gene>
    <name evidence="4" type="ORF">H7I41_03275</name>
</gene>
<dbReference type="RefSeq" id="WP_264011131.1">
    <property type="nucleotide sequence ID" value="NZ_JACKSJ010000024.1"/>
</dbReference>
<evidence type="ECO:0000256" key="1">
    <source>
        <dbReference type="ARBA" id="ARBA00022729"/>
    </source>
</evidence>
<comment type="caution">
    <text evidence="4">The sequence shown here is derived from an EMBL/GenBank/DDBJ whole genome shotgun (WGS) entry which is preliminary data.</text>
</comment>
<dbReference type="InterPro" id="IPR019674">
    <property type="entry name" value="Lipoprotein_LpqN/LpqT-like"/>
</dbReference>
<evidence type="ECO:0000313" key="4">
    <source>
        <dbReference type="EMBL" id="MCV7168942.1"/>
    </source>
</evidence>
<feature type="region of interest" description="Disordered" evidence="2">
    <location>
        <begin position="77"/>
        <end position="97"/>
    </location>
</feature>
<reference evidence="4" key="1">
    <citation type="submission" date="2020-07" db="EMBL/GenBank/DDBJ databases">
        <authorList>
            <person name="Pettersson B.M.F."/>
            <person name="Behra P.R.K."/>
            <person name="Ramesh M."/>
            <person name="Das S."/>
            <person name="Dasgupta S."/>
            <person name="Kirsebom L.A."/>
        </authorList>
    </citation>
    <scope>NUCLEOTIDE SEQUENCE</scope>
    <source>
        <strain evidence="4">DSM 44615</strain>
    </source>
</reference>
<dbReference type="PROSITE" id="PS51257">
    <property type="entry name" value="PROKAR_LIPOPROTEIN"/>
    <property type="match status" value="1"/>
</dbReference>
<proteinExistence type="predicted"/>
<dbReference type="Pfam" id="PF10738">
    <property type="entry name" value="Lpp-LpqN"/>
    <property type="match status" value="1"/>
</dbReference>
<feature type="signal peptide" evidence="3">
    <location>
        <begin position="1"/>
        <end position="23"/>
    </location>
</feature>
<accession>A0A9X2YLV4</accession>
<dbReference type="EMBL" id="JACKSJ010000024">
    <property type="protein sequence ID" value="MCV7168942.1"/>
    <property type="molecule type" value="Genomic_DNA"/>
</dbReference>
<name>A0A9X2YLV4_9MYCO</name>
<organism evidence="4 5">
    <name type="scientific">[Mycobacterium] manitobense</name>
    <dbReference type="NCBI Taxonomy" id="190147"/>
    <lineage>
        <taxon>Bacteria</taxon>
        <taxon>Bacillati</taxon>
        <taxon>Actinomycetota</taxon>
        <taxon>Actinomycetes</taxon>
        <taxon>Mycobacteriales</taxon>
        <taxon>Mycobacteriaceae</taxon>
        <taxon>Mycolicibacterium</taxon>
    </lineage>
</organism>